<reference evidence="4 5" key="1">
    <citation type="submission" date="2019-01" db="EMBL/GenBank/DDBJ databases">
        <title>Genomic insights into a novel species Rhodoferax sp.</title>
        <authorList>
            <person name="Jin L."/>
        </authorList>
    </citation>
    <scope>NUCLEOTIDE SEQUENCE [LARGE SCALE GENOMIC DNA]</scope>
    <source>
        <strain evidence="4 5">CHu59-6-5</strain>
    </source>
</reference>
<name>A0A515DFX7_9BURK</name>
<dbReference type="PANTHER" id="PTHR41328:SF2">
    <property type="entry name" value="TERMINASE SMALL SUBUNIT"/>
    <property type="match status" value="1"/>
</dbReference>
<evidence type="ECO:0000256" key="2">
    <source>
        <dbReference type="ARBA" id="ARBA00023219"/>
    </source>
</evidence>
<sequence length="314" mass="34344">MAAKPTGKKSIPPKPRPQKAPALAPRHKAAGVATSSPKVPMKRTAINEDGDPARHVLTLKPKQQKFVDEYMIDLNGTQAAIRAGYRANSAAELAYEYLRKPQIQSAIAAARKAQQERTQIDADRVMLEAWHIMIADARDLVQVKVGCCRYCWGEGHKLQRTLSEFNNEREKHLNSGKPIEDWDEQGGIGYNPIKAPHTGCPECHGDGQARVVLGDTRTLSARALALYAGARQGKYGIEVLMHSKMDALEKLARHLGLYERDNQQKTDPLATLLHAIAKGNGNGFSPVALDPERRAALAASSAFTAREYAPGEGD</sequence>
<dbReference type="KEGG" id="rhf:EUB48_19890"/>
<keyword evidence="1" id="KW-1188">Viral release from host cell</keyword>
<keyword evidence="2" id="KW-0231">Viral genome packaging</keyword>
<dbReference type="Pfam" id="PF03592">
    <property type="entry name" value="Terminase_2"/>
    <property type="match status" value="1"/>
</dbReference>
<dbReference type="AlphaFoldDB" id="A0A515DFX7"/>
<proteinExistence type="predicted"/>
<dbReference type="Gene3D" id="1.10.10.1400">
    <property type="entry name" value="Terminase, small subunit, N-terminal DNA-binding domain, HTH motif"/>
    <property type="match status" value="1"/>
</dbReference>
<gene>
    <name evidence="4" type="ORF">EUB48_19890</name>
</gene>
<dbReference type="InterPro" id="IPR038713">
    <property type="entry name" value="Terminase_Gp1_N_sf"/>
</dbReference>
<evidence type="ECO:0000313" key="4">
    <source>
        <dbReference type="EMBL" id="QDL39325.1"/>
    </source>
</evidence>
<dbReference type="PANTHER" id="PTHR41328">
    <property type="entry name" value="TERMINASE SMALL SUBUNIT-RELATED"/>
    <property type="match status" value="1"/>
</dbReference>
<dbReference type="InterPro" id="IPR052404">
    <property type="entry name" value="SPP1-like_terminase"/>
</dbReference>
<evidence type="ECO:0000256" key="1">
    <source>
        <dbReference type="ARBA" id="ARBA00022612"/>
    </source>
</evidence>
<dbReference type="OrthoDB" id="8227562at2"/>
<feature type="region of interest" description="Disordered" evidence="3">
    <location>
        <begin position="1"/>
        <end position="38"/>
    </location>
</feature>
<dbReference type="InterPro" id="IPR005335">
    <property type="entry name" value="Terminase_ssu"/>
</dbReference>
<organism evidence="4 5">
    <name type="scientific">Rhodoferax sediminis</name>
    <dbReference type="NCBI Taxonomy" id="2509614"/>
    <lineage>
        <taxon>Bacteria</taxon>
        <taxon>Pseudomonadati</taxon>
        <taxon>Pseudomonadota</taxon>
        <taxon>Betaproteobacteria</taxon>
        <taxon>Burkholderiales</taxon>
        <taxon>Comamonadaceae</taxon>
        <taxon>Rhodoferax</taxon>
    </lineage>
</organism>
<accession>A0A515DFX7</accession>
<protein>
    <submittedName>
        <fullName evidence="4">Terminase small subunit</fullName>
    </submittedName>
</protein>
<dbReference type="EMBL" id="CP035503">
    <property type="protein sequence ID" value="QDL39325.1"/>
    <property type="molecule type" value="Genomic_DNA"/>
</dbReference>
<dbReference type="Proteomes" id="UP000316798">
    <property type="component" value="Chromosome"/>
</dbReference>
<evidence type="ECO:0000313" key="5">
    <source>
        <dbReference type="Proteomes" id="UP000316798"/>
    </source>
</evidence>
<evidence type="ECO:0000256" key="3">
    <source>
        <dbReference type="SAM" id="MobiDB-lite"/>
    </source>
</evidence>
<dbReference type="GO" id="GO:0051276">
    <property type="term" value="P:chromosome organization"/>
    <property type="evidence" value="ECO:0007669"/>
    <property type="project" value="InterPro"/>
</dbReference>
<keyword evidence="5" id="KW-1185">Reference proteome</keyword>